<organism evidence="12">
    <name type="scientific">Encephalitozoon cuniculi</name>
    <name type="common">Microsporidian parasite</name>
    <dbReference type="NCBI Taxonomy" id="6035"/>
    <lineage>
        <taxon>Eukaryota</taxon>
        <taxon>Fungi</taxon>
        <taxon>Fungi incertae sedis</taxon>
        <taxon>Microsporidia</taxon>
        <taxon>Unikaryonidae</taxon>
        <taxon>Encephalitozoon</taxon>
    </lineage>
</organism>
<dbReference type="Gene3D" id="3.30.200.20">
    <property type="entry name" value="Phosphorylase Kinase, domain 1"/>
    <property type="match status" value="1"/>
</dbReference>
<keyword evidence="12" id="KW-0131">Cell cycle</keyword>
<dbReference type="VEuPathDB" id="MicrosporidiaDB:M970_110950"/>
<dbReference type="PROSITE" id="PS50011">
    <property type="entry name" value="PROTEIN_KINASE_DOM"/>
    <property type="match status" value="1"/>
</dbReference>
<dbReference type="SUPFAM" id="SSF56112">
    <property type="entry name" value="Protein kinase-like (PK-like)"/>
    <property type="match status" value="1"/>
</dbReference>
<dbReference type="InterPro" id="IPR011009">
    <property type="entry name" value="Kinase-like_dom_sf"/>
</dbReference>
<evidence type="ECO:0000256" key="5">
    <source>
        <dbReference type="ARBA" id="ARBA00022741"/>
    </source>
</evidence>
<dbReference type="Pfam" id="PF00069">
    <property type="entry name" value="Pkinase"/>
    <property type="match status" value="1"/>
</dbReference>
<dbReference type="InterPro" id="IPR008271">
    <property type="entry name" value="Ser/Thr_kinase_AS"/>
</dbReference>
<dbReference type="Gene3D" id="1.10.510.10">
    <property type="entry name" value="Transferase(Phosphotransferase) domain 1"/>
    <property type="match status" value="1"/>
</dbReference>
<dbReference type="PROSITE" id="PS00107">
    <property type="entry name" value="PROTEIN_KINASE_ATP"/>
    <property type="match status" value="1"/>
</dbReference>
<name>M1K7C2_ENCCN</name>
<evidence type="ECO:0000256" key="10">
    <source>
        <dbReference type="RuleBase" id="RU000304"/>
    </source>
</evidence>
<evidence type="ECO:0000259" key="11">
    <source>
        <dbReference type="PROSITE" id="PS50011"/>
    </source>
</evidence>
<evidence type="ECO:0000313" key="12">
    <source>
        <dbReference type="EMBL" id="AGE94915.1"/>
    </source>
</evidence>
<dbReference type="GO" id="GO:0005524">
    <property type="term" value="F:ATP binding"/>
    <property type="evidence" value="ECO:0007669"/>
    <property type="project" value="UniProtKB-UniRule"/>
</dbReference>
<proteinExistence type="inferred from homology"/>
<dbReference type="EMBL" id="KC513604">
    <property type="protein sequence ID" value="AGE94915.1"/>
    <property type="molecule type" value="Genomic_DNA"/>
</dbReference>
<keyword evidence="7 9" id="KW-0067">ATP-binding</keyword>
<comment type="similarity">
    <text evidence="2">Belongs to the protein kinase superfamily. CMGC Ser/Thr protein kinase family. CDC2/CDKX subfamily.</text>
</comment>
<protein>
    <submittedName>
        <fullName evidence="12">Cell division control protein 2-like protein</fullName>
    </submittedName>
</protein>
<keyword evidence="4" id="KW-0808">Transferase</keyword>
<dbReference type="InterPro" id="IPR050108">
    <property type="entry name" value="CDK"/>
</dbReference>
<dbReference type="SMART" id="SM00220">
    <property type="entry name" value="S_TKc"/>
    <property type="match status" value="1"/>
</dbReference>
<evidence type="ECO:0000256" key="3">
    <source>
        <dbReference type="ARBA" id="ARBA00022527"/>
    </source>
</evidence>
<dbReference type="GO" id="GO:0005634">
    <property type="term" value="C:nucleus"/>
    <property type="evidence" value="ECO:0007669"/>
    <property type="project" value="UniProtKB-SubCell"/>
</dbReference>
<dbReference type="GO" id="GO:0004693">
    <property type="term" value="F:cyclin-dependent protein serine/threonine kinase activity"/>
    <property type="evidence" value="ECO:0007669"/>
    <property type="project" value="TreeGrafter"/>
</dbReference>
<comment type="subcellular location">
    <subcellularLocation>
        <location evidence="1">Nucleus</location>
    </subcellularLocation>
</comment>
<dbReference type="PROSITE" id="PS00108">
    <property type="entry name" value="PROTEIN_KINASE_ST"/>
    <property type="match status" value="1"/>
</dbReference>
<dbReference type="GO" id="GO:0051301">
    <property type="term" value="P:cell division"/>
    <property type="evidence" value="ECO:0007669"/>
    <property type="project" value="UniProtKB-KW"/>
</dbReference>
<gene>
    <name evidence="12" type="ORF">ECU11_0960</name>
</gene>
<dbReference type="CDD" id="cd07840">
    <property type="entry name" value="STKc_CDK9_like"/>
    <property type="match status" value="1"/>
</dbReference>
<evidence type="ECO:0000256" key="8">
    <source>
        <dbReference type="ARBA" id="ARBA00023242"/>
    </source>
</evidence>
<feature type="domain" description="Protein kinase" evidence="11">
    <location>
        <begin position="22"/>
        <end position="297"/>
    </location>
</feature>
<keyword evidence="5 9" id="KW-0547">Nucleotide-binding</keyword>
<keyword evidence="8" id="KW-0539">Nucleus</keyword>
<evidence type="ECO:0000256" key="4">
    <source>
        <dbReference type="ARBA" id="ARBA00022679"/>
    </source>
</evidence>
<dbReference type="VEuPathDB" id="MicrosporidiaDB:AEWD_110950"/>
<dbReference type="InterPro" id="IPR017441">
    <property type="entry name" value="Protein_kinase_ATP_BS"/>
</dbReference>
<evidence type="ECO:0000256" key="6">
    <source>
        <dbReference type="ARBA" id="ARBA00022777"/>
    </source>
</evidence>
<evidence type="ECO:0000256" key="7">
    <source>
        <dbReference type="ARBA" id="ARBA00022840"/>
    </source>
</evidence>
<dbReference type="PANTHER" id="PTHR24056:SF233">
    <property type="entry name" value="CYCLIN-DEPENDENT KINASE 9"/>
    <property type="match status" value="1"/>
</dbReference>
<reference evidence="12" key="1">
    <citation type="journal article" date="2013" name="Eukaryot. Cell">
        <title>Extremely Reduced Levels of Heterozygosity in the Vertebrate Pathogen Encephalitozoon cuniculi.</title>
        <authorList>
            <person name="Selman M."/>
            <person name="Sak B."/>
            <person name="Kvac M."/>
            <person name="Farinelli L."/>
            <person name="Weiss L.M."/>
            <person name="Corradi N."/>
        </authorList>
    </citation>
    <scope>NUCLEOTIDE SEQUENCE</scope>
</reference>
<dbReference type="PANTHER" id="PTHR24056">
    <property type="entry name" value="CELL DIVISION PROTEIN KINASE"/>
    <property type="match status" value="1"/>
</dbReference>
<evidence type="ECO:0000256" key="2">
    <source>
        <dbReference type="ARBA" id="ARBA00006485"/>
    </source>
</evidence>
<keyword evidence="3 10" id="KW-0723">Serine/threonine-protein kinase</keyword>
<evidence type="ECO:0000256" key="1">
    <source>
        <dbReference type="ARBA" id="ARBA00004123"/>
    </source>
</evidence>
<dbReference type="FunFam" id="1.10.510.10:FF:000624">
    <property type="entry name" value="Mitogen-activated protein kinase"/>
    <property type="match status" value="1"/>
</dbReference>
<keyword evidence="12" id="KW-0132">Cell division</keyword>
<dbReference type="VEuPathDB" id="MicrosporidiaDB:AEWQ_110950"/>
<accession>M1K7C2</accession>
<feature type="binding site" evidence="9">
    <location>
        <position position="49"/>
    </location>
    <ligand>
        <name>ATP</name>
        <dbReference type="ChEBI" id="CHEBI:30616"/>
    </ligand>
</feature>
<dbReference type="VEuPathDB" id="MicrosporidiaDB:ECU11_0960"/>
<sequence length="329" mass="37307">MEPAEEGEILAHRRFTATKMEYEKIRVIGEGTFGQVILARKGRARYALKKVSKEKEGLSVTTIREVQVLRAMSHPSIVRLIEVVVEPGGDIYMVFPYFPYDLNRFIRSNKMTCSEIKHIFYQIAQGVCYIHSKGIMHRDLKSANILLDQKLNASIADFGMARYTTKTGAYTPGMVTLWYRAPEILLGSSSYTYAVDIWSLGCILTEMYLGHMIFQGSTEMLQLEMVIHACGSINENSYPGVQDLPGFRNFRLPQSPRRIEGIIRKHDASAVELVSKMLCLDPSKRITVEQVVGSKYFEHEARRDASSAGLQGCSYREDRLSLSKRKNVD</sequence>
<dbReference type="InterPro" id="IPR000719">
    <property type="entry name" value="Prot_kinase_dom"/>
</dbReference>
<evidence type="ECO:0000256" key="9">
    <source>
        <dbReference type="PROSITE-ProRule" id="PRU10141"/>
    </source>
</evidence>
<dbReference type="VEuPathDB" id="MicrosporidiaDB:AEWR_110950"/>
<keyword evidence="6" id="KW-0418">Kinase</keyword>
<dbReference type="AlphaFoldDB" id="M1K7C2"/>